<sequence length="323" mass="36285">MKENNTYNEELGGKNLPDSLRVNPFLVPTNFFEEQEAQIFSQLRFSKLIKSSPEDSSAQDAHLDSVPNGYFNTLADNIFAKIAEQDLKDKVATDGFAVPDQYFDALDQDVQTRIAEENLKSIVPTLEFEVPEQYFSTAEDQIFAQLAESNLRDQIGKDTGFTVPTHYFEEANAAIQAQVITEKWSAEIGKNDFTVPTGYFDKLSENVLAKTVQPTKEETSIISLPRRTNWKKYSAAAAIALVVGIGSYWGVQNNTSTSNSLVKTEVNLDNVSDEEIISYLAQVSEGEDLIHLAEYKSDSNDDNVQLDPEIENKEIEEYLNYML</sequence>
<comment type="caution">
    <text evidence="1">The sequence shown here is derived from an EMBL/GenBank/DDBJ whole genome shotgun (WGS) entry which is preliminary data.</text>
</comment>
<name>A0A4R3VZQ6_9SPHI</name>
<reference evidence="1 2" key="1">
    <citation type="submission" date="2019-03" db="EMBL/GenBank/DDBJ databases">
        <title>Genomic Encyclopedia of Type Strains, Phase IV (KMG-IV): sequencing the most valuable type-strain genomes for metagenomic binning, comparative biology and taxonomic classification.</title>
        <authorList>
            <person name="Goeker M."/>
        </authorList>
    </citation>
    <scope>NUCLEOTIDE SEQUENCE [LARGE SCALE GENOMIC DNA]</scope>
    <source>
        <strain evidence="1 2">DSM 22362</strain>
    </source>
</reference>
<dbReference type="Proteomes" id="UP000295197">
    <property type="component" value="Unassembled WGS sequence"/>
</dbReference>
<gene>
    <name evidence="1" type="ORF">EDC17_100912</name>
</gene>
<dbReference type="OrthoDB" id="677448at2"/>
<organism evidence="1 2">
    <name type="scientific">Sphingobacterium alimentarium</name>
    <dbReference type="NCBI Taxonomy" id="797292"/>
    <lineage>
        <taxon>Bacteria</taxon>
        <taxon>Pseudomonadati</taxon>
        <taxon>Bacteroidota</taxon>
        <taxon>Sphingobacteriia</taxon>
        <taxon>Sphingobacteriales</taxon>
        <taxon>Sphingobacteriaceae</taxon>
        <taxon>Sphingobacterium</taxon>
    </lineage>
</organism>
<dbReference type="AlphaFoldDB" id="A0A4R3VZQ6"/>
<evidence type="ECO:0000313" key="1">
    <source>
        <dbReference type="EMBL" id="TCV18687.1"/>
    </source>
</evidence>
<evidence type="ECO:0000313" key="2">
    <source>
        <dbReference type="Proteomes" id="UP000295197"/>
    </source>
</evidence>
<dbReference type="RefSeq" id="WP_132777038.1">
    <property type="nucleotide sequence ID" value="NZ_SMBZ01000009.1"/>
</dbReference>
<dbReference type="EMBL" id="SMBZ01000009">
    <property type="protein sequence ID" value="TCV18687.1"/>
    <property type="molecule type" value="Genomic_DNA"/>
</dbReference>
<proteinExistence type="predicted"/>
<keyword evidence="2" id="KW-1185">Reference proteome</keyword>
<accession>A0A4R3VZQ6</accession>
<protein>
    <submittedName>
        <fullName evidence="1">Uncharacterized protein</fullName>
    </submittedName>
</protein>